<dbReference type="EMBL" id="JAABOP010000001">
    <property type="protein sequence ID" value="NER10071.1"/>
    <property type="molecule type" value="Genomic_DNA"/>
</dbReference>
<keyword evidence="2" id="KW-1185">Reference proteome</keyword>
<dbReference type="AlphaFoldDB" id="A0A6P0U9U8"/>
<evidence type="ECO:0008006" key="3">
    <source>
        <dbReference type="Google" id="ProtNLM"/>
    </source>
</evidence>
<dbReference type="SUPFAM" id="SSF56059">
    <property type="entry name" value="Glutathione synthetase ATP-binding domain-like"/>
    <property type="match status" value="1"/>
</dbReference>
<comment type="caution">
    <text evidence="1">The sequence shown here is derived from an EMBL/GenBank/DDBJ whole genome shotgun (WGS) entry which is preliminary data.</text>
</comment>
<dbReference type="Proteomes" id="UP000468443">
    <property type="component" value="Unassembled WGS sequence"/>
</dbReference>
<dbReference type="RefSeq" id="WP_163692094.1">
    <property type="nucleotide sequence ID" value="NZ_FXTW01000001.1"/>
</dbReference>
<evidence type="ECO:0000313" key="2">
    <source>
        <dbReference type="Proteomes" id="UP000468443"/>
    </source>
</evidence>
<evidence type="ECO:0000313" key="1">
    <source>
        <dbReference type="EMBL" id="NER10071.1"/>
    </source>
</evidence>
<name>A0A6P0U9U8_9FLAO</name>
<reference evidence="1 2" key="1">
    <citation type="submission" date="2020-01" db="EMBL/GenBank/DDBJ databases">
        <title>Muriicola jejuensis KCTC 22299.</title>
        <authorList>
            <person name="Wang G."/>
        </authorList>
    </citation>
    <scope>NUCLEOTIDE SEQUENCE [LARGE SCALE GENOMIC DNA]</scope>
    <source>
        <strain evidence="1 2">KCTC 22299</strain>
    </source>
</reference>
<gene>
    <name evidence="1" type="ORF">GWK09_06060</name>
</gene>
<sequence>MISKVRERFNSGFRDAYYEGLQKEVLKTFGEPCPFRISETPVFIDREMKGKVFDACDAILRQLDDLDFEAVRQRFMPKQLHSPTPVGNPHFLGIDFGICEDEHGNLSPQLIELQAFPSLFFYQPFLAKAYLNNYPNIPVDDFHYFLGGHTEKSYLEALREVILGDEAAENVILMEIFPEAQKTRIDFWATQQALGIEVVCMTKVIKEGKRLYYEKEGRKIQIRRIYNRVIFDDLYQFKDLKTSFNIFDDLEVTWITNPDWFFMISKCIMPMLSHESIPESYYLDEVPRDIDLKQYVLKPLFSFAGKGVNLEPTWELLNTIKDMKNYMLQKKVKYSPLIKTLTDRNSRVELRILFVRDEKEGRLKPVINLTRMGKGGMINVSHNTNDTWIGSSISFFEK</sequence>
<protein>
    <recommendedName>
        <fullName evidence="3">Circularly permuted type 2 ATP-grasp protein</fullName>
    </recommendedName>
</protein>
<proteinExistence type="predicted"/>
<organism evidence="1 2">
    <name type="scientific">Muriicola jejuensis</name>
    <dbReference type="NCBI Taxonomy" id="504488"/>
    <lineage>
        <taxon>Bacteria</taxon>
        <taxon>Pseudomonadati</taxon>
        <taxon>Bacteroidota</taxon>
        <taxon>Flavobacteriia</taxon>
        <taxon>Flavobacteriales</taxon>
        <taxon>Flavobacteriaceae</taxon>
        <taxon>Muriicola</taxon>
    </lineage>
</organism>
<accession>A0A6P0U9U8</accession>